<proteinExistence type="inferred from homology"/>
<feature type="active site" description="For nuclease activity" evidence="15">
    <location>
        <position position="1107"/>
    </location>
</feature>
<evidence type="ECO:0000256" key="5">
    <source>
        <dbReference type="ARBA" id="ARBA00022801"/>
    </source>
</evidence>
<evidence type="ECO:0000256" key="15">
    <source>
        <dbReference type="HAMAP-Rule" id="MF_01485"/>
    </source>
</evidence>
<dbReference type="InterPro" id="IPR014016">
    <property type="entry name" value="UvrD-like_ATP-bd"/>
</dbReference>
<dbReference type="GO" id="GO:0016887">
    <property type="term" value="F:ATP hydrolysis activity"/>
    <property type="evidence" value="ECO:0007669"/>
    <property type="project" value="RHEA"/>
</dbReference>
<comment type="catalytic activity">
    <reaction evidence="15">
        <text>Exonucleolytic cleavage (in the presence of ATP) in either 5'- to 3'- or 3'- to 5'-direction to yield 5'-phosphooligonucleotides.</text>
        <dbReference type="EC" id="3.1.11.5"/>
    </reaction>
</comment>
<dbReference type="GO" id="GO:0009338">
    <property type="term" value="C:exodeoxyribonuclease V complex"/>
    <property type="evidence" value="ECO:0007669"/>
    <property type="project" value="TreeGrafter"/>
</dbReference>
<accession>A0A0F7JW59</accession>
<comment type="function">
    <text evidence="15">A helicase/nuclease that prepares dsDNA breaks (DSB) for recombinational DNA repair. Binds to DSBs and unwinds DNA via a highly rapid and processive ATP-dependent bidirectional helicase activity. Unwinds dsDNA until it encounters a Chi (crossover hotspot instigator) sequence from the 3' direction. Cuts ssDNA a few nucleotides 3' to the Chi site. The properties and activities of the enzyme are changed at Chi. The Chi-altered holoenzyme produces a long 3'-ssDNA overhang and facilitates RecA-binding to the ssDNA for homologous DNA recombination and repair. Holoenzyme degrades any linearized DNA that is unable to undergo homologous recombination. In the holoenzyme this subunit contributes ATPase, 3'-5' helicase, exonuclease activity and loads RecA onto ssDNA.</text>
</comment>
<dbReference type="HAMAP" id="MF_01485">
    <property type="entry name" value="RecB"/>
    <property type="match status" value="1"/>
</dbReference>
<dbReference type="OrthoDB" id="9810135at2"/>
<feature type="region of interest" description="Nuclease activity, interacts with RecD and RecA" evidence="15">
    <location>
        <begin position="921"/>
        <end position="1207"/>
    </location>
</feature>
<feature type="region of interest" description="DNA-binding and helicase activity, interacts with RecC" evidence="15">
    <location>
        <begin position="1"/>
        <end position="880"/>
    </location>
</feature>
<keyword evidence="4 15" id="KW-0227">DNA damage</keyword>
<dbReference type="EC" id="5.6.2.4" evidence="15"/>
<evidence type="ECO:0000256" key="8">
    <source>
        <dbReference type="ARBA" id="ARBA00022840"/>
    </source>
</evidence>
<keyword evidence="12 15" id="KW-0413">Isomerase</keyword>
<evidence type="ECO:0000256" key="9">
    <source>
        <dbReference type="ARBA" id="ARBA00022842"/>
    </source>
</evidence>
<evidence type="ECO:0000313" key="19">
    <source>
        <dbReference type="EMBL" id="AKH19872.1"/>
    </source>
</evidence>
<sequence length="1207" mass="135725">MQPLALFDTPLDGMNLIEASAGTGKTYTITGLYLRLILEQGLTVEQILVVTYTKAATAELRERIRTRMVALKRAAEMDGADEFRDALLADPATVELRLQRLTLAILSFDRAAIFTIHGFCQRLLSENAFESGMPFQTEMLLDERSLVQEVVDDFWRRHIQDIPSGLLGYLLDRGITPDQLADGLRGNINKPYLEIRGQGMPEGLAELERDFLNHFEVARQLWLDQREAIVTLLKQSDGLNRQKYRLASIDKWVLAMDQFLQPGPGPRFAELEKFTSGALAKALKKGGVAPTHPFFDHCDTLLGALNSLESHYEQARVALLSELIPYVNEELYRRKQQLRVQSYDDLLLNLQGALRGDRGAALVDAVRRTYNAALIDEFQDTDPVQYEIFETLFVERPGILFLVGDPKQAIYSFRGADIFAYLKASAEARNRYTLDVNWRSVAPLIDAVNHLFAQPQGGFLFPQIGFQVSKPAPKEQTRLLDPAGDPACFRVGFIPGKQSKEQAAQIAATWTAREIARLLGPGVSAARLGERALVGGDIAVLVRTHRQGRMIRDALAERGIYSVQRAQEDVFKTHEATELERLLRAVMEPQRDGLVFAALGTDLLGVSGDEIAGLASDETQLGGYLEQFQVYHELWQAHGFMRMFRHLLREYRVTERLLGLPDGERRLTNILHLSELIHQQERDTTAGMEAQINWFSQLRLGDMPEDEQRQLRLESDDNLVQIVTIHKSKGLQYPVVFCPFVWDGGTRAIRSDEACHFHDPGKDNQAVLDLGSPDWPAACQVSQAETLAESLRLLYVALTRAEQRCYITWGKVNGAETSPLAWLLYPPPSPEDMGLDAPAEAKDQDRLESLATHFKSLDESALLGPLQAWSEQLSGEVLISPCDTEPEEPEVASEPTAVERHSPYVAEALQARQFNRYLSRGNAVTSFSALAAGSEHFELPDHDEILSPMELTSEPPTGRDRFSFPRGANPGSCLHAIFERLEFNRHTLDELQDLVQQQLAAYGIDPVWQDVVCQLVNDVLDTPLEPGSDRCLRRLSKAQCLVEMEFNYPVARLQAPGLAKLLMEQGFAGSEALEQAIRRLSFTDTKGYLKGFVDLIFVHDGRYHLLDYKSNWLGDQIEDYGQANLASAIARDGYYLQYLLYSLALHRYLAQRIADYDYERHFGSIYYLFLRGISPTAGPDYGIFRDRPARRLIEALDDYFAGTEVSA</sequence>
<evidence type="ECO:0000256" key="10">
    <source>
        <dbReference type="ARBA" id="ARBA00023125"/>
    </source>
</evidence>
<dbReference type="InterPro" id="IPR011335">
    <property type="entry name" value="Restrct_endonuc-II-like"/>
</dbReference>
<dbReference type="Gene3D" id="1.10.486.10">
    <property type="entry name" value="PCRA, domain 4"/>
    <property type="match status" value="1"/>
</dbReference>
<keyword evidence="20" id="KW-1185">Reference proteome</keyword>
<feature type="binding site" evidence="16">
    <location>
        <begin position="19"/>
        <end position="26"/>
    </location>
    <ligand>
        <name>ATP</name>
        <dbReference type="ChEBI" id="CHEBI:30616"/>
    </ligand>
</feature>
<dbReference type="InterPro" id="IPR011604">
    <property type="entry name" value="PDDEXK-like_dom_sf"/>
</dbReference>
<comment type="catalytic activity">
    <reaction evidence="13 15">
        <text>Couples ATP hydrolysis with the unwinding of duplex DNA by translocating in the 3'-5' direction.</text>
        <dbReference type="EC" id="5.6.2.4"/>
    </reaction>
</comment>
<dbReference type="SUPFAM" id="SSF52980">
    <property type="entry name" value="Restriction endonuclease-like"/>
    <property type="match status" value="1"/>
</dbReference>
<comment type="similarity">
    <text evidence="15">Belongs to the helicase family. UvrD subfamily.</text>
</comment>
<dbReference type="InterPro" id="IPR004586">
    <property type="entry name" value="RecB"/>
</dbReference>
<comment type="subunit">
    <text evidence="15">Heterotrimer of RecB, RecC and RecD. All subunits contribute to DNA-binding. Interacts with RecA.</text>
</comment>
<dbReference type="PATRIC" id="fig|1543721.4.peg.1111"/>
<dbReference type="EMBL" id="CP011412">
    <property type="protein sequence ID" value="AKH19872.1"/>
    <property type="molecule type" value="Genomic_DNA"/>
</dbReference>
<dbReference type="Gene3D" id="3.90.320.10">
    <property type="match status" value="1"/>
</dbReference>
<dbReference type="GO" id="GO:0000724">
    <property type="term" value="P:double-strand break repair via homologous recombination"/>
    <property type="evidence" value="ECO:0007669"/>
    <property type="project" value="UniProtKB-UniRule"/>
</dbReference>
<comment type="catalytic activity">
    <reaction evidence="14 15">
        <text>ATP + H2O = ADP + phosphate + H(+)</text>
        <dbReference type="Rhea" id="RHEA:13065"/>
        <dbReference type="ChEBI" id="CHEBI:15377"/>
        <dbReference type="ChEBI" id="CHEBI:15378"/>
        <dbReference type="ChEBI" id="CHEBI:30616"/>
        <dbReference type="ChEBI" id="CHEBI:43474"/>
        <dbReference type="ChEBI" id="CHEBI:456216"/>
        <dbReference type="EC" id="5.6.2.4"/>
    </reaction>
</comment>
<dbReference type="GO" id="GO:0003677">
    <property type="term" value="F:DNA binding"/>
    <property type="evidence" value="ECO:0007669"/>
    <property type="project" value="UniProtKB-UniRule"/>
</dbReference>
<evidence type="ECO:0000256" key="2">
    <source>
        <dbReference type="ARBA" id="ARBA00022723"/>
    </source>
</evidence>
<dbReference type="Gene3D" id="1.10.3170.10">
    <property type="entry name" value="Recbcd, chain B, domain 2"/>
    <property type="match status" value="1"/>
</dbReference>
<organism evidence="19 20">
    <name type="scientific">Sedimenticola thiotaurini</name>
    <dbReference type="NCBI Taxonomy" id="1543721"/>
    <lineage>
        <taxon>Bacteria</taxon>
        <taxon>Pseudomonadati</taxon>
        <taxon>Pseudomonadota</taxon>
        <taxon>Gammaproteobacteria</taxon>
        <taxon>Chromatiales</taxon>
        <taxon>Sedimenticolaceae</taxon>
        <taxon>Sedimenticola</taxon>
    </lineage>
</organism>
<dbReference type="InterPro" id="IPR014017">
    <property type="entry name" value="DNA_helicase_UvrD-like_C"/>
</dbReference>
<dbReference type="NCBIfam" id="TIGR00609">
    <property type="entry name" value="recB"/>
    <property type="match status" value="1"/>
</dbReference>
<name>A0A0F7JW59_9GAMM</name>
<dbReference type="AlphaFoldDB" id="A0A0F7JW59"/>
<dbReference type="PROSITE" id="PS51198">
    <property type="entry name" value="UVRD_HELICASE_ATP_BIND"/>
    <property type="match status" value="1"/>
</dbReference>
<dbReference type="CDD" id="cd22352">
    <property type="entry name" value="RecB_C-like"/>
    <property type="match status" value="1"/>
</dbReference>
<dbReference type="GO" id="GO:0043138">
    <property type="term" value="F:3'-5' DNA helicase activity"/>
    <property type="evidence" value="ECO:0007669"/>
    <property type="project" value="UniProtKB-UniRule"/>
</dbReference>
<evidence type="ECO:0000256" key="13">
    <source>
        <dbReference type="ARBA" id="ARBA00034617"/>
    </source>
</evidence>
<evidence type="ECO:0000259" key="18">
    <source>
        <dbReference type="PROSITE" id="PS51217"/>
    </source>
</evidence>
<keyword evidence="5 15" id="KW-0378">Hydrolase</keyword>
<feature type="binding site" evidence="15">
    <location>
        <position position="975"/>
    </location>
    <ligand>
        <name>Mg(2+)</name>
        <dbReference type="ChEBI" id="CHEBI:18420"/>
    </ligand>
</feature>
<dbReference type="Proteomes" id="UP000034410">
    <property type="component" value="Chromosome"/>
</dbReference>
<keyword evidence="9 15" id="KW-0460">Magnesium</keyword>
<dbReference type="RefSeq" id="WP_046858808.1">
    <property type="nucleotide sequence ID" value="NZ_CP011412.1"/>
</dbReference>
<feature type="binding site" evidence="15">
    <location>
        <position position="1094"/>
    </location>
    <ligand>
        <name>Mg(2+)</name>
        <dbReference type="ChEBI" id="CHEBI:18420"/>
    </ligand>
</feature>
<dbReference type="Pfam" id="PF13361">
    <property type="entry name" value="UvrD_C"/>
    <property type="match status" value="1"/>
</dbReference>
<evidence type="ECO:0000313" key="20">
    <source>
        <dbReference type="Proteomes" id="UP000034410"/>
    </source>
</evidence>
<evidence type="ECO:0000256" key="3">
    <source>
        <dbReference type="ARBA" id="ARBA00022741"/>
    </source>
</evidence>
<keyword evidence="10 15" id="KW-0238">DNA-binding</keyword>
<comment type="miscellaneous">
    <text evidence="15">In the RecBCD complex, RecB has a slow 3'-5' helicase, an exonuclease activity and loads RecA onto ssDNA, RecD has a fast 5'-3' helicase activity, while RecC stimulates the ATPase and processivity of the RecB helicase and contributes to recognition of the Chi site.</text>
</comment>
<comment type="domain">
    <text evidence="15">The C-terminal domain has nuclease activity and interacts with RecD. It interacts with RecA, facilitating its loading onto ssDNA.</text>
</comment>
<keyword evidence="1 15" id="KW-0540">Nuclease</keyword>
<dbReference type="GO" id="GO:0005524">
    <property type="term" value="F:ATP binding"/>
    <property type="evidence" value="ECO:0007669"/>
    <property type="project" value="UniProtKB-UniRule"/>
</dbReference>
<evidence type="ECO:0000256" key="14">
    <source>
        <dbReference type="ARBA" id="ARBA00048988"/>
    </source>
</evidence>
<evidence type="ECO:0000256" key="12">
    <source>
        <dbReference type="ARBA" id="ARBA00023235"/>
    </source>
</evidence>
<comment type="domain">
    <text evidence="15">The N-terminal DNA-binding domain is a ssDNA-dependent ATPase and has ATP-dependent 3'-5' helicase function. This domain interacts with RecC.</text>
</comment>
<dbReference type="KEGG" id="seds:AAY24_05365"/>
<dbReference type="EC" id="3.1.11.5" evidence="15"/>
<keyword evidence="2 15" id="KW-0479">Metal-binding</keyword>
<keyword evidence="11 15" id="KW-0234">DNA repair</keyword>
<keyword evidence="6 15" id="KW-0347">Helicase</keyword>
<evidence type="ECO:0000256" key="6">
    <source>
        <dbReference type="ARBA" id="ARBA00022806"/>
    </source>
</evidence>
<comment type="cofactor">
    <cofactor evidence="15">
        <name>Mg(2+)</name>
        <dbReference type="ChEBI" id="CHEBI:18420"/>
    </cofactor>
    <text evidence="15">Binds 1 Mg(2+) ion per subunit.</text>
</comment>
<dbReference type="PANTHER" id="PTHR11070">
    <property type="entry name" value="UVRD / RECB / PCRA DNA HELICASE FAMILY MEMBER"/>
    <property type="match status" value="1"/>
</dbReference>
<gene>
    <name evidence="15" type="primary">recB</name>
    <name evidence="19" type="ORF">AAY24_05365</name>
</gene>
<feature type="binding site" evidence="15">
    <location>
        <position position="1107"/>
    </location>
    <ligand>
        <name>Mg(2+)</name>
        <dbReference type="ChEBI" id="CHEBI:18420"/>
    </ligand>
</feature>
<reference evidence="19 20" key="1">
    <citation type="journal article" date="2015" name="Genome Announc.">
        <title>Complete Genome Sequence of Sedimenticola thiotaurini Strain SIP-G1, a Polyphosphate- and Polyhydroxyalkanoate-Accumulating Sulfur-Oxidizing Gammaproteobacterium Isolated from Salt Marsh Sediments.</title>
        <authorList>
            <person name="Flood B.E."/>
            <person name="Jones D.S."/>
            <person name="Bailey J.V."/>
        </authorList>
    </citation>
    <scope>NUCLEOTIDE SEQUENCE [LARGE SCALE GENOMIC DNA]</scope>
    <source>
        <strain evidence="19 20">SIP-G1</strain>
    </source>
</reference>
<evidence type="ECO:0000256" key="4">
    <source>
        <dbReference type="ARBA" id="ARBA00022763"/>
    </source>
</evidence>
<dbReference type="PROSITE" id="PS51217">
    <property type="entry name" value="UVRD_HELICASE_CTER"/>
    <property type="match status" value="1"/>
</dbReference>
<dbReference type="PANTHER" id="PTHR11070:SF23">
    <property type="entry name" value="RECBCD ENZYME SUBUNIT RECB"/>
    <property type="match status" value="1"/>
</dbReference>
<dbReference type="SUPFAM" id="SSF52540">
    <property type="entry name" value="P-loop containing nucleoside triphosphate hydrolases"/>
    <property type="match status" value="1"/>
</dbReference>
<evidence type="ECO:0000256" key="11">
    <source>
        <dbReference type="ARBA" id="ARBA00023204"/>
    </source>
</evidence>
<dbReference type="GO" id="GO:0000287">
    <property type="term" value="F:magnesium ion binding"/>
    <property type="evidence" value="ECO:0007669"/>
    <property type="project" value="UniProtKB-UniRule"/>
</dbReference>
<protein>
    <recommendedName>
        <fullName evidence="15">RecBCD enzyme subunit RecB</fullName>
        <ecNumber evidence="15">3.1.11.5</ecNumber>
        <ecNumber evidence="15">5.6.2.4</ecNumber>
    </recommendedName>
    <alternativeName>
        <fullName evidence="15">DNA 3'-5' helicase subunit RecB</fullName>
    </alternativeName>
    <alternativeName>
        <fullName evidence="15">Exonuclease V subunit RecB</fullName>
        <shortName evidence="15">ExoV subunit RecB</shortName>
    </alternativeName>
    <alternativeName>
        <fullName evidence="15">Helicase/nuclease RecBCD subunit RecB</fullName>
    </alternativeName>
</protein>
<feature type="domain" description="UvrD-like helicase ATP-binding" evidence="17">
    <location>
        <begin position="1"/>
        <end position="441"/>
    </location>
</feature>
<dbReference type="InterPro" id="IPR000212">
    <property type="entry name" value="DNA_helicase_UvrD/REP"/>
</dbReference>
<dbReference type="Gene3D" id="3.40.50.300">
    <property type="entry name" value="P-loop containing nucleotide triphosphate hydrolases"/>
    <property type="match status" value="2"/>
</dbReference>
<dbReference type="GO" id="GO:0008854">
    <property type="term" value="F:exodeoxyribonuclease V activity"/>
    <property type="evidence" value="ECO:0007669"/>
    <property type="project" value="UniProtKB-EC"/>
</dbReference>
<evidence type="ECO:0000256" key="7">
    <source>
        <dbReference type="ARBA" id="ARBA00022839"/>
    </source>
</evidence>
<evidence type="ECO:0000256" key="16">
    <source>
        <dbReference type="PROSITE-ProRule" id="PRU00560"/>
    </source>
</evidence>
<evidence type="ECO:0000259" key="17">
    <source>
        <dbReference type="PROSITE" id="PS51198"/>
    </source>
</evidence>
<dbReference type="Pfam" id="PF00580">
    <property type="entry name" value="UvrD-helicase"/>
    <property type="match status" value="1"/>
</dbReference>
<keyword evidence="7 15" id="KW-0269">Exonuclease</keyword>
<keyword evidence="3 15" id="KW-0547">Nucleotide-binding</keyword>
<dbReference type="GO" id="GO:0005829">
    <property type="term" value="C:cytosol"/>
    <property type="evidence" value="ECO:0007669"/>
    <property type="project" value="TreeGrafter"/>
</dbReference>
<feature type="domain" description="UvrD-like helicase C-terminal" evidence="18">
    <location>
        <begin position="442"/>
        <end position="730"/>
    </location>
</feature>
<evidence type="ECO:0000256" key="1">
    <source>
        <dbReference type="ARBA" id="ARBA00022722"/>
    </source>
</evidence>
<dbReference type="InterPro" id="IPR027417">
    <property type="entry name" value="P-loop_NTPase"/>
</dbReference>
<keyword evidence="8 15" id="KW-0067">ATP-binding</keyword>